<evidence type="ECO:0000313" key="3">
    <source>
        <dbReference type="Proteomes" id="UP000578531"/>
    </source>
</evidence>
<dbReference type="EMBL" id="JACCJC010000057">
    <property type="protein sequence ID" value="KAF6231456.1"/>
    <property type="molecule type" value="Genomic_DNA"/>
</dbReference>
<reference evidence="2 3" key="1">
    <citation type="journal article" date="2020" name="Genomics">
        <title>Complete, high-quality genomes from long-read metagenomic sequencing of two wolf lichen thalli reveals enigmatic genome architecture.</title>
        <authorList>
            <person name="McKenzie S.K."/>
            <person name="Walston R.F."/>
            <person name="Allen J.L."/>
        </authorList>
    </citation>
    <scope>NUCLEOTIDE SEQUENCE [LARGE SCALE GENOMIC DNA]</scope>
    <source>
        <strain evidence="2">WasteWater2</strain>
    </source>
</reference>
<dbReference type="RefSeq" id="XP_037160888.1">
    <property type="nucleotide sequence ID" value="XM_037312302.1"/>
</dbReference>
<keyword evidence="3" id="KW-1185">Reference proteome</keyword>
<name>A0A8H6FMX7_9LECA</name>
<protein>
    <submittedName>
        <fullName evidence="2">Uncharacterized protein</fullName>
    </submittedName>
</protein>
<feature type="compositionally biased region" description="Low complexity" evidence="1">
    <location>
        <begin position="28"/>
        <end position="43"/>
    </location>
</feature>
<gene>
    <name evidence="2" type="ORF">HO173_010417</name>
</gene>
<dbReference type="Proteomes" id="UP000578531">
    <property type="component" value="Unassembled WGS sequence"/>
</dbReference>
<evidence type="ECO:0000256" key="1">
    <source>
        <dbReference type="SAM" id="MobiDB-lite"/>
    </source>
</evidence>
<dbReference type="GeneID" id="59292063"/>
<organism evidence="2 3">
    <name type="scientific">Letharia columbiana</name>
    <dbReference type="NCBI Taxonomy" id="112416"/>
    <lineage>
        <taxon>Eukaryota</taxon>
        <taxon>Fungi</taxon>
        <taxon>Dikarya</taxon>
        <taxon>Ascomycota</taxon>
        <taxon>Pezizomycotina</taxon>
        <taxon>Lecanoromycetes</taxon>
        <taxon>OSLEUM clade</taxon>
        <taxon>Lecanoromycetidae</taxon>
        <taxon>Lecanorales</taxon>
        <taxon>Lecanorineae</taxon>
        <taxon>Parmeliaceae</taxon>
        <taxon>Letharia</taxon>
    </lineage>
</organism>
<feature type="compositionally biased region" description="Basic and acidic residues" evidence="1">
    <location>
        <begin position="90"/>
        <end position="103"/>
    </location>
</feature>
<evidence type="ECO:0000313" key="2">
    <source>
        <dbReference type="EMBL" id="KAF6231456.1"/>
    </source>
</evidence>
<accession>A0A8H6FMX7</accession>
<comment type="caution">
    <text evidence="2">The sequence shown here is derived from an EMBL/GenBank/DDBJ whole genome shotgun (WGS) entry which is preliminary data.</text>
</comment>
<dbReference type="AlphaFoldDB" id="A0A8H6FMX7"/>
<feature type="region of interest" description="Disordered" evidence="1">
    <location>
        <begin position="19"/>
        <end position="111"/>
    </location>
</feature>
<proteinExistence type="predicted"/>
<sequence length="134" mass="14280">MERKYVTLCRLEATGCASDSLSDDLARRQSASRSTSSAPATDTSARESGASEEPEPRHGKTAPRPDPAATGTFFAWDGDGSWNRTTDSTLAREARESGKERIIGNKNPGMVNGIDVAKANDAFFKEEAAARAAD</sequence>